<evidence type="ECO:0000313" key="3">
    <source>
        <dbReference type="Proteomes" id="UP000824120"/>
    </source>
</evidence>
<comment type="caution">
    <text evidence="2">The sequence shown here is derived from an EMBL/GenBank/DDBJ whole genome shotgun (WGS) entry which is preliminary data.</text>
</comment>
<evidence type="ECO:0000256" key="1">
    <source>
        <dbReference type="SAM" id="MobiDB-lite"/>
    </source>
</evidence>
<feature type="compositionally biased region" description="Basic and acidic residues" evidence="1">
    <location>
        <begin position="147"/>
        <end position="159"/>
    </location>
</feature>
<feature type="compositionally biased region" description="Basic and acidic residues" evidence="1">
    <location>
        <begin position="60"/>
        <end position="85"/>
    </location>
</feature>
<feature type="compositionally biased region" description="Basic residues" evidence="1">
    <location>
        <begin position="210"/>
        <end position="226"/>
    </location>
</feature>
<feature type="region of interest" description="Disordered" evidence="1">
    <location>
        <begin position="39"/>
        <end position="101"/>
    </location>
</feature>
<keyword evidence="3" id="KW-1185">Reference proteome</keyword>
<dbReference type="AlphaFoldDB" id="A0A9J5XXD9"/>
<evidence type="ECO:0000313" key="2">
    <source>
        <dbReference type="EMBL" id="KAG5591880.1"/>
    </source>
</evidence>
<reference evidence="2 3" key="1">
    <citation type="submission" date="2020-09" db="EMBL/GenBank/DDBJ databases">
        <title>De no assembly of potato wild relative species, Solanum commersonii.</title>
        <authorList>
            <person name="Cho K."/>
        </authorList>
    </citation>
    <scope>NUCLEOTIDE SEQUENCE [LARGE SCALE GENOMIC DNA]</scope>
    <source>
        <strain evidence="2">LZ3.2</strain>
        <tissue evidence="2">Leaf</tissue>
    </source>
</reference>
<organism evidence="2 3">
    <name type="scientific">Solanum commersonii</name>
    <name type="common">Commerson's wild potato</name>
    <name type="synonym">Commerson's nightshade</name>
    <dbReference type="NCBI Taxonomy" id="4109"/>
    <lineage>
        <taxon>Eukaryota</taxon>
        <taxon>Viridiplantae</taxon>
        <taxon>Streptophyta</taxon>
        <taxon>Embryophyta</taxon>
        <taxon>Tracheophyta</taxon>
        <taxon>Spermatophyta</taxon>
        <taxon>Magnoliopsida</taxon>
        <taxon>eudicotyledons</taxon>
        <taxon>Gunneridae</taxon>
        <taxon>Pentapetalae</taxon>
        <taxon>asterids</taxon>
        <taxon>lamiids</taxon>
        <taxon>Solanales</taxon>
        <taxon>Solanaceae</taxon>
        <taxon>Solanoideae</taxon>
        <taxon>Solaneae</taxon>
        <taxon>Solanum</taxon>
    </lineage>
</organism>
<dbReference type="CDD" id="cd20404">
    <property type="entry name" value="Tudor_Agenet_AtEML-like"/>
    <property type="match status" value="1"/>
</dbReference>
<dbReference type="Proteomes" id="UP000824120">
    <property type="component" value="Chromosome 8"/>
</dbReference>
<sequence>MESGVEEKSGGSSIENSKKQRSLDLQTLYMSGDLKKGKVSVGESYVDATKKKKRKKRKSIKEVSLDKPEPSGKKSRSSKDEDHVNGDNVGPAESQLSSSKLKKGLDYSKRLSGFSLKFDINGNAIPRRPRGFLSRVQTSVIGNDKIEGELDKTEGDQLPKKCALSGGEAKSDERGSKLPYVTVKVRSSQHNKEDGHVAVNNGETSSGKHLSTRNKRKDSSSRSRKSVKNDVPSGDNLGSFCQGSLNDDDEVNLEQNACMMLSSRFDPSCTGFSSKSRSSASQSAERLSSLLTSGQDFVSREGNSLTGSESVSVDTASRVLRPRQKLKERGISRKRRHFYEVLPRDLDAYWLLNRRIKVFWPLDESWYYGLLNDYDPERKLHHVDLDGEWINLESERFKPLLFPREVPGKRKVRKSANATESIDERKLDLVVDDDRHQGNCPDYEPIISWPLKKQKTLQLSTPVVSSPLHVKTDGTGWNLGSLNSCIGRTDNDVLLREKLIDHSMAENSFVESHSSPNDGKPVVYVRKCFRKMDGLPVYEADKAYVADIPTVSVAPVVD</sequence>
<feature type="compositionally biased region" description="Basic residues" evidence="1">
    <location>
        <begin position="50"/>
        <end position="59"/>
    </location>
</feature>
<feature type="region of interest" description="Disordered" evidence="1">
    <location>
        <begin position="147"/>
        <end position="242"/>
    </location>
</feature>
<gene>
    <name evidence="2" type="ORF">H5410_042394</name>
</gene>
<proteinExistence type="predicted"/>
<dbReference type="OrthoDB" id="1751880at2759"/>
<protein>
    <submittedName>
        <fullName evidence="2">Uncharacterized protein</fullName>
    </submittedName>
</protein>
<name>A0A9J5XXD9_SOLCO</name>
<feature type="region of interest" description="Disordered" evidence="1">
    <location>
        <begin position="1"/>
        <end position="23"/>
    </location>
</feature>
<accession>A0A9J5XXD9</accession>
<dbReference type="EMBL" id="JACXVP010000008">
    <property type="protein sequence ID" value="KAG5591880.1"/>
    <property type="molecule type" value="Genomic_DNA"/>
</dbReference>